<proteinExistence type="predicted"/>
<name>A0A078ANL8_STYLE</name>
<dbReference type="EMBL" id="CCKQ01011032">
    <property type="protein sequence ID" value="CDW82563.1"/>
    <property type="molecule type" value="Genomic_DNA"/>
</dbReference>
<evidence type="ECO:0000313" key="2">
    <source>
        <dbReference type="Proteomes" id="UP000039865"/>
    </source>
</evidence>
<reference evidence="1 2" key="1">
    <citation type="submission" date="2014-06" db="EMBL/GenBank/DDBJ databases">
        <authorList>
            <person name="Swart Estienne"/>
        </authorList>
    </citation>
    <scope>NUCLEOTIDE SEQUENCE [LARGE SCALE GENOMIC DNA]</scope>
    <source>
        <strain evidence="1 2">130c</strain>
    </source>
</reference>
<accession>A0A078ANL8</accession>
<dbReference type="InParanoid" id="A0A078ANL8"/>
<dbReference type="AlphaFoldDB" id="A0A078ANL8"/>
<keyword evidence="2" id="KW-1185">Reference proteome</keyword>
<organism evidence="1 2">
    <name type="scientific">Stylonychia lemnae</name>
    <name type="common">Ciliate</name>
    <dbReference type="NCBI Taxonomy" id="5949"/>
    <lineage>
        <taxon>Eukaryota</taxon>
        <taxon>Sar</taxon>
        <taxon>Alveolata</taxon>
        <taxon>Ciliophora</taxon>
        <taxon>Intramacronucleata</taxon>
        <taxon>Spirotrichea</taxon>
        <taxon>Stichotrichia</taxon>
        <taxon>Sporadotrichida</taxon>
        <taxon>Oxytrichidae</taxon>
        <taxon>Stylonychinae</taxon>
        <taxon>Stylonychia</taxon>
    </lineage>
</organism>
<dbReference type="Proteomes" id="UP000039865">
    <property type="component" value="Unassembled WGS sequence"/>
</dbReference>
<protein>
    <submittedName>
        <fullName evidence="1">Uncharacterized protein</fullName>
    </submittedName>
</protein>
<gene>
    <name evidence="1" type="primary">Contig19358.g20524</name>
    <name evidence="1" type="ORF">STYLEM_11596</name>
</gene>
<evidence type="ECO:0000313" key="1">
    <source>
        <dbReference type="EMBL" id="CDW82563.1"/>
    </source>
</evidence>
<dbReference type="OrthoDB" id="10436770at2759"/>
<sequence length="169" mass="19987">MTETKSGVEQPKKKVFWAERILRIREEMFTYVKTRRQQYTTDTKALLCRGIEENEIAKIQNGLKAEQGMFYASRAYVPLALFTLYRRGAFESTFSPGELRKIVKIAIVMQMIDLFGHFLLKQMTEPIHAKYIGINEEAFAYKKKQNFDDYLIQKDYFKAKKENQLYKRG</sequence>